<reference evidence="2" key="1">
    <citation type="submission" date="2020-02" db="EMBL/GenBank/DDBJ databases">
        <authorList>
            <person name="Meier V. D."/>
        </authorList>
    </citation>
    <scope>NUCLEOTIDE SEQUENCE</scope>
    <source>
        <strain evidence="2">AVDCRST_MAG88</strain>
    </source>
</reference>
<name>A0A6J4VU07_9BACT</name>
<dbReference type="AlphaFoldDB" id="A0A6J4VU07"/>
<evidence type="ECO:0000256" key="1">
    <source>
        <dbReference type="SAM" id="MobiDB-lite"/>
    </source>
</evidence>
<feature type="region of interest" description="Disordered" evidence="1">
    <location>
        <begin position="1"/>
        <end position="24"/>
    </location>
</feature>
<organism evidence="2">
    <name type="scientific">uncultured Thermomicrobiales bacterium</name>
    <dbReference type="NCBI Taxonomy" id="1645740"/>
    <lineage>
        <taxon>Bacteria</taxon>
        <taxon>Pseudomonadati</taxon>
        <taxon>Thermomicrobiota</taxon>
        <taxon>Thermomicrobia</taxon>
        <taxon>Thermomicrobiales</taxon>
        <taxon>environmental samples</taxon>
    </lineage>
</organism>
<proteinExistence type="predicted"/>
<sequence length="129" mass="12710">ATTAPVPTATPTPQPTPPPPAVPTATVAPVATVAPASPVALTVAPASGPPGTVFRVTGAGLERFGAVLPVSVLNAAGAETLSTPFDAPVRNGRIDFSLDTTGDPPGVYTVLLLGEGQRPVARGTITLTP</sequence>
<evidence type="ECO:0000313" key="2">
    <source>
        <dbReference type="EMBL" id="CAA9589430.1"/>
    </source>
</evidence>
<gene>
    <name evidence="2" type="ORF">AVDCRST_MAG88-4572</name>
</gene>
<accession>A0A6J4VU07</accession>
<feature type="non-terminal residue" evidence="2">
    <location>
        <position position="1"/>
    </location>
</feature>
<feature type="compositionally biased region" description="Pro residues" evidence="1">
    <location>
        <begin position="8"/>
        <end position="22"/>
    </location>
</feature>
<dbReference type="EMBL" id="CADCWM010001176">
    <property type="protein sequence ID" value="CAA9589430.1"/>
    <property type="molecule type" value="Genomic_DNA"/>
</dbReference>
<protein>
    <submittedName>
        <fullName evidence="2">Uncharacterized protein</fullName>
    </submittedName>
</protein>